<comment type="caution">
    <text evidence="5">Lacks conserved residue(s) required for the propagation of feature annotation.</text>
</comment>
<accession>A0A813XLG8</accession>
<comment type="caution">
    <text evidence="9">The sequence shown here is derived from an EMBL/GenBank/DDBJ whole genome shotgun (WGS) entry which is preliminary data.</text>
</comment>
<dbReference type="OrthoDB" id="416437at2759"/>
<dbReference type="AlphaFoldDB" id="A0A813XLG8"/>
<evidence type="ECO:0000256" key="6">
    <source>
        <dbReference type="RuleBase" id="RU363044"/>
    </source>
</evidence>
<dbReference type="PANTHER" id="PTHR47642">
    <property type="entry name" value="ATP-DEPENDENT DNA HELICASE"/>
    <property type="match status" value="1"/>
</dbReference>
<evidence type="ECO:0000313" key="9">
    <source>
        <dbReference type="EMBL" id="CAF0869861.1"/>
    </source>
</evidence>
<dbReference type="PANTHER" id="PTHR47642:SF6">
    <property type="entry name" value="ATP-DEPENDENT DNA HELICASE"/>
    <property type="match status" value="1"/>
</dbReference>
<feature type="region of interest" description="Disordered" evidence="7">
    <location>
        <begin position="67"/>
        <end position="92"/>
    </location>
</feature>
<evidence type="ECO:0000256" key="3">
    <source>
        <dbReference type="ARBA" id="ARBA00022786"/>
    </source>
</evidence>
<dbReference type="Proteomes" id="UP000663891">
    <property type="component" value="Unassembled WGS sequence"/>
</dbReference>
<protein>
    <recommendedName>
        <fullName evidence="6">ATP-dependent DNA helicase</fullName>
        <ecNumber evidence="6">5.6.2.3</ecNumber>
    </recommendedName>
</protein>
<dbReference type="GO" id="GO:0004843">
    <property type="term" value="F:cysteine-type deubiquitinase activity"/>
    <property type="evidence" value="ECO:0007669"/>
    <property type="project" value="UniProtKB-EC"/>
</dbReference>
<dbReference type="PROSITE" id="PS50957">
    <property type="entry name" value="JOSEPHIN"/>
    <property type="match status" value="1"/>
</dbReference>
<keyword evidence="6" id="KW-0547">Nucleotide-binding</keyword>
<keyword evidence="6" id="KW-0227">DNA damage</keyword>
<dbReference type="GO" id="GO:0006281">
    <property type="term" value="P:DNA repair"/>
    <property type="evidence" value="ECO:0007669"/>
    <property type="project" value="UniProtKB-KW"/>
</dbReference>
<evidence type="ECO:0000256" key="7">
    <source>
        <dbReference type="SAM" id="MobiDB-lite"/>
    </source>
</evidence>
<keyword evidence="6" id="KW-0347">Helicase</keyword>
<name>A0A813XLG8_9BILA</name>
<keyword evidence="4 6" id="KW-0378">Hydrolase</keyword>
<dbReference type="GO" id="GO:0000723">
    <property type="term" value="P:telomere maintenance"/>
    <property type="evidence" value="ECO:0007669"/>
    <property type="project" value="InterPro"/>
</dbReference>
<gene>
    <name evidence="9" type="ORF">VCS650_LOCUS7662</name>
</gene>
<dbReference type="InterPro" id="IPR010285">
    <property type="entry name" value="DNA_helicase_pif1-like_DEAD"/>
</dbReference>
<dbReference type="GO" id="GO:0006310">
    <property type="term" value="P:DNA recombination"/>
    <property type="evidence" value="ECO:0007669"/>
    <property type="project" value="UniProtKB-KW"/>
</dbReference>
<dbReference type="GO" id="GO:0006508">
    <property type="term" value="P:proteolysis"/>
    <property type="evidence" value="ECO:0007669"/>
    <property type="project" value="UniProtKB-KW"/>
</dbReference>
<keyword evidence="2" id="KW-0645">Protease</keyword>
<sequence>MPFLWVENPPSLDTVEGRTTILDFVDKFLSTDLPDRNSQPQRYKLVRKNQYHMHTFTCYTKEKKELKNEQKNPIDVKTDQTSSINRSQEDDSYEKVDANIDPDLIDTRVEKREFFERAKCRFGKPEPLAAKTHFRTHKEARILTRGDRDIIIKRTTEESRRIVPYNINLLETFKEAHMEKDLVQQLACCSASTLEEARRVLLKAGNAVLSHRQIGKVEAAWLILGIPLYRCSMATVHLYISLPCHEDRLLKNINIDVNSVGEHDFIQTIIHRYSNRPCTPEIINDLSLFEFAIWFSTDYTSSNYEESENNTLTFNPLWKTNYNEPPLLRTSTHFPRIILTSGQTMRQHRNAKCVTFTCLHDDTAQSIYSLLCLNIPFRDPVLEFLSGKEEPQIYDLHQVLDSLINNEHQLFKNIDINTRAESETTTHLRNTANPRQKYLLDFLQEYFNHLMQHSGRPSYVAKPKPFHIVVNGLAGSGKSYVISIIEKMIQEYCISESATVSRPRKNLGLLKMAHTGKAALNIHGSTIHSALEICPDGNSLPNKINSFKLYTLRNRLNGLLLIIIDEISLVSHGLFQKINKRLNEIFRTFDKSDTYFGGIPVIAFGDMAQIEPVAAKQVFYRPPGELFSLWHDLFRPINFDINMRQGNDRLFFDCLFRMRMGCLDEESEMLLKSRSIREQDNPEGFKDRLKELNSPEFEDAMYAYGTRKLTKARNITKLKKHALDTKNPIFMINAVDKVAMVDTSFFKSSNTSRKNCKINLKPSTDENKCGSLYQRFPICVGARVLIRRNIDQENYIVNGTDAIVKEIVWEDPRDFLTRPVASNNIFSELTNVVNTKLPKYVELELSNGQRYKLEPQETRFNDMNNVAMTRLQLPLALGYAITIHRTQCMTYSKLVIDLAGKYWKPGMFYTVVSRTRHITDIIILAYDRKSFKVSIEGLNEIERLQRIEREHPIKIDDYLNNFDVPVPNVSSIDVIIKEETNKKCKDHLRCTNNKRRKTSININNNIHNNIYNDDIHPEDAIVCEEQQLLFCGRHALRAFVQNLDKFDDSSLVSIGQELSTQELLIHEQERINQDIY</sequence>
<keyword evidence="6" id="KW-0067">ATP-binding</keyword>
<comment type="similarity">
    <text evidence="6">Belongs to the helicase family.</text>
</comment>
<feature type="compositionally biased region" description="Basic and acidic residues" evidence="7">
    <location>
        <begin position="67"/>
        <end position="78"/>
    </location>
</feature>
<dbReference type="SUPFAM" id="SSF52540">
    <property type="entry name" value="P-loop containing nucleoside triphosphate hydrolases"/>
    <property type="match status" value="2"/>
</dbReference>
<comment type="catalytic activity">
    <reaction evidence="1">
        <text>Thiol-dependent hydrolysis of ester, thioester, amide, peptide and isopeptide bonds formed by the C-terminal Gly of ubiquitin (a 76-residue protein attached to proteins as an intracellular targeting signal).</text>
        <dbReference type="EC" id="3.4.19.12"/>
    </reaction>
</comment>
<dbReference type="EMBL" id="CAJNON010000049">
    <property type="protein sequence ID" value="CAF0869861.1"/>
    <property type="molecule type" value="Genomic_DNA"/>
</dbReference>
<dbReference type="Pfam" id="PF05970">
    <property type="entry name" value="PIF1"/>
    <property type="match status" value="1"/>
</dbReference>
<dbReference type="GO" id="GO:0005524">
    <property type="term" value="F:ATP binding"/>
    <property type="evidence" value="ECO:0007669"/>
    <property type="project" value="UniProtKB-KW"/>
</dbReference>
<evidence type="ECO:0000256" key="2">
    <source>
        <dbReference type="ARBA" id="ARBA00022670"/>
    </source>
</evidence>
<keyword evidence="3" id="KW-0833">Ubl conjugation pathway</keyword>
<dbReference type="GO" id="GO:0043139">
    <property type="term" value="F:5'-3' DNA helicase activity"/>
    <property type="evidence" value="ECO:0007669"/>
    <property type="project" value="UniProtKB-EC"/>
</dbReference>
<proteinExistence type="inferred from homology"/>
<dbReference type="InterPro" id="IPR006155">
    <property type="entry name" value="Josephin"/>
</dbReference>
<comment type="catalytic activity">
    <reaction evidence="6">
        <text>ATP + H2O = ADP + phosphate + H(+)</text>
        <dbReference type="Rhea" id="RHEA:13065"/>
        <dbReference type="ChEBI" id="CHEBI:15377"/>
        <dbReference type="ChEBI" id="CHEBI:15378"/>
        <dbReference type="ChEBI" id="CHEBI:30616"/>
        <dbReference type="ChEBI" id="CHEBI:43474"/>
        <dbReference type="ChEBI" id="CHEBI:456216"/>
        <dbReference type="EC" id="5.6.2.3"/>
    </reaction>
</comment>
<organism evidence="9 10">
    <name type="scientific">Adineta steineri</name>
    <dbReference type="NCBI Taxonomy" id="433720"/>
    <lineage>
        <taxon>Eukaryota</taxon>
        <taxon>Metazoa</taxon>
        <taxon>Spiralia</taxon>
        <taxon>Gnathifera</taxon>
        <taxon>Rotifera</taxon>
        <taxon>Eurotatoria</taxon>
        <taxon>Bdelloidea</taxon>
        <taxon>Adinetida</taxon>
        <taxon>Adinetidae</taxon>
        <taxon>Adineta</taxon>
    </lineage>
</organism>
<evidence type="ECO:0000256" key="4">
    <source>
        <dbReference type="ARBA" id="ARBA00022801"/>
    </source>
</evidence>
<keyword evidence="6" id="KW-0233">DNA recombination</keyword>
<keyword evidence="6" id="KW-0234">DNA repair</keyword>
<evidence type="ECO:0000259" key="8">
    <source>
        <dbReference type="PROSITE" id="PS50957"/>
    </source>
</evidence>
<dbReference type="EC" id="5.6.2.3" evidence="6"/>
<reference evidence="9" key="1">
    <citation type="submission" date="2021-02" db="EMBL/GenBank/DDBJ databases">
        <authorList>
            <person name="Nowell W R."/>
        </authorList>
    </citation>
    <scope>NUCLEOTIDE SEQUENCE</scope>
</reference>
<dbReference type="InterPro" id="IPR027417">
    <property type="entry name" value="P-loop_NTPase"/>
</dbReference>
<evidence type="ECO:0000256" key="5">
    <source>
        <dbReference type="PROSITE-ProRule" id="PRU00331"/>
    </source>
</evidence>
<dbReference type="CDD" id="cd18809">
    <property type="entry name" value="SF1_C_RecD"/>
    <property type="match status" value="1"/>
</dbReference>
<dbReference type="Gene3D" id="3.40.50.300">
    <property type="entry name" value="P-loop containing nucleotide triphosphate hydrolases"/>
    <property type="match status" value="1"/>
</dbReference>
<comment type="cofactor">
    <cofactor evidence="6">
        <name>Mg(2+)</name>
        <dbReference type="ChEBI" id="CHEBI:18420"/>
    </cofactor>
</comment>
<feature type="domain" description="Josephin" evidence="8">
    <location>
        <begin position="1018"/>
        <end position="1076"/>
    </location>
</feature>
<dbReference type="GO" id="GO:0016579">
    <property type="term" value="P:protein deubiquitination"/>
    <property type="evidence" value="ECO:0007669"/>
    <property type="project" value="InterPro"/>
</dbReference>
<dbReference type="InterPro" id="IPR051055">
    <property type="entry name" value="PIF1_helicase"/>
</dbReference>
<evidence type="ECO:0000313" key="10">
    <source>
        <dbReference type="Proteomes" id="UP000663891"/>
    </source>
</evidence>
<evidence type="ECO:0000256" key="1">
    <source>
        <dbReference type="ARBA" id="ARBA00000707"/>
    </source>
</evidence>